<organism evidence="1 2">
    <name type="scientific">Acidovorax bellezanensis</name>
    <dbReference type="NCBI Taxonomy" id="2976702"/>
    <lineage>
        <taxon>Bacteria</taxon>
        <taxon>Pseudomonadati</taxon>
        <taxon>Pseudomonadota</taxon>
        <taxon>Betaproteobacteria</taxon>
        <taxon>Burkholderiales</taxon>
        <taxon>Comamonadaceae</taxon>
        <taxon>Acidovorax</taxon>
    </lineage>
</organism>
<sequence>MNVNVNYGDKQALLSCAKAAMCGKKAKKSPAMGPGCCAVRWLIS</sequence>
<name>A0ABT2PPV3_9BURK</name>
<reference evidence="1 2" key="1">
    <citation type="submission" date="2022-09" db="EMBL/GenBank/DDBJ databases">
        <title>Draft genome of isolate Be4.</title>
        <authorList>
            <person name="Sanchez-Castro I."/>
            <person name="Martinez-Rodriguez P."/>
            <person name="Descostes M."/>
            <person name="Merroun M."/>
        </authorList>
    </citation>
    <scope>NUCLEOTIDE SEQUENCE [LARGE SCALE GENOMIC DNA]</scope>
    <source>
        <strain evidence="1 2">Be4</strain>
    </source>
</reference>
<gene>
    <name evidence="1" type="ORF">N0K08_17740</name>
</gene>
<evidence type="ECO:0000313" key="2">
    <source>
        <dbReference type="Proteomes" id="UP001525968"/>
    </source>
</evidence>
<proteinExistence type="predicted"/>
<evidence type="ECO:0000313" key="1">
    <source>
        <dbReference type="EMBL" id="MCT9812488.1"/>
    </source>
</evidence>
<dbReference type="EMBL" id="JAODYH010000008">
    <property type="protein sequence ID" value="MCT9812488.1"/>
    <property type="molecule type" value="Genomic_DNA"/>
</dbReference>
<keyword evidence="2" id="KW-1185">Reference proteome</keyword>
<protein>
    <submittedName>
        <fullName evidence="1">Uncharacterized protein</fullName>
    </submittedName>
</protein>
<dbReference type="RefSeq" id="WP_261501734.1">
    <property type="nucleotide sequence ID" value="NZ_JAODYH010000008.1"/>
</dbReference>
<comment type="caution">
    <text evidence="1">The sequence shown here is derived from an EMBL/GenBank/DDBJ whole genome shotgun (WGS) entry which is preliminary data.</text>
</comment>
<dbReference type="Proteomes" id="UP001525968">
    <property type="component" value="Unassembled WGS sequence"/>
</dbReference>
<accession>A0ABT2PPV3</accession>